<keyword evidence="2" id="KW-1185">Reference proteome</keyword>
<dbReference type="Pfam" id="PF09438">
    <property type="entry name" value="DUF2017"/>
    <property type="match status" value="1"/>
</dbReference>
<protein>
    <submittedName>
        <fullName evidence="1">DUF2017 family protein</fullName>
    </submittedName>
</protein>
<dbReference type="Proteomes" id="UP000321034">
    <property type="component" value="Unassembled WGS sequence"/>
</dbReference>
<dbReference type="AlphaFoldDB" id="A0A5C8I2L4"/>
<comment type="caution">
    <text evidence="1">The sequence shown here is derived from an EMBL/GenBank/DDBJ whole genome shotgun (WGS) entry which is preliminary data.</text>
</comment>
<dbReference type="InterPro" id="IPR018561">
    <property type="entry name" value="AosR"/>
</dbReference>
<dbReference type="OrthoDB" id="3268479at2"/>
<sequence>MTDRIVVLEISAIEAVHLSGMVRQFLELLDETSVEGAAPPDPAVARLLPDAYADDADASAEFRRLTGSDLLDRRRHDAGVVLATLSTGGPELDIVTAEEADLTRAFVLTLDGEESGAWMRVLAAIRLVLASRLGIETEDDHDEEDPRFGIYEWLGFRLDGLVQAVDASH</sequence>
<reference evidence="1 2" key="1">
    <citation type="submission" date="2019-08" db="EMBL/GenBank/DDBJ databases">
        <authorList>
            <person name="Dong K."/>
        </authorList>
    </citation>
    <scope>NUCLEOTIDE SEQUENCE [LARGE SCALE GENOMIC DNA]</scope>
    <source>
        <strain evidence="1 2">JCM14558</strain>
    </source>
</reference>
<gene>
    <name evidence="1" type="ORF">FVP77_07495</name>
</gene>
<evidence type="ECO:0000313" key="1">
    <source>
        <dbReference type="EMBL" id="TXK13247.1"/>
    </source>
</evidence>
<name>A0A5C8I2L4_9MICO</name>
<accession>A0A5C8I2L4</accession>
<dbReference type="EMBL" id="VRSV01000001">
    <property type="protein sequence ID" value="TXK13247.1"/>
    <property type="molecule type" value="Genomic_DNA"/>
</dbReference>
<evidence type="ECO:0000313" key="2">
    <source>
        <dbReference type="Proteomes" id="UP000321034"/>
    </source>
</evidence>
<dbReference type="RefSeq" id="WP_147893914.1">
    <property type="nucleotide sequence ID" value="NZ_BAAANR010000001.1"/>
</dbReference>
<organism evidence="1 2">
    <name type="scientific">Microbacterium hatanonis</name>
    <dbReference type="NCBI Taxonomy" id="404366"/>
    <lineage>
        <taxon>Bacteria</taxon>
        <taxon>Bacillati</taxon>
        <taxon>Actinomycetota</taxon>
        <taxon>Actinomycetes</taxon>
        <taxon>Micrococcales</taxon>
        <taxon>Microbacteriaceae</taxon>
        <taxon>Microbacterium</taxon>
    </lineage>
</organism>
<proteinExistence type="predicted"/>